<evidence type="ECO:0000259" key="3">
    <source>
        <dbReference type="PROSITE" id="PS51186"/>
    </source>
</evidence>
<keyword evidence="5" id="KW-1185">Reference proteome</keyword>
<dbReference type="OrthoDB" id="9792929at2"/>
<dbReference type="Gene3D" id="3.40.630.30">
    <property type="match status" value="1"/>
</dbReference>
<protein>
    <submittedName>
        <fullName evidence="4">GCN5-related N-acetyltransferase</fullName>
    </submittedName>
</protein>
<evidence type="ECO:0000313" key="5">
    <source>
        <dbReference type="Proteomes" id="UP000002608"/>
    </source>
</evidence>
<proteinExistence type="predicted"/>
<accession>A8H0A7</accession>
<evidence type="ECO:0000313" key="4">
    <source>
        <dbReference type="EMBL" id="ABV85994.1"/>
    </source>
</evidence>
<dbReference type="PANTHER" id="PTHR10545:SF29">
    <property type="entry name" value="GH14572P-RELATED"/>
    <property type="match status" value="1"/>
</dbReference>
<name>A8H0A7_SHEPA</name>
<dbReference type="CDD" id="cd04301">
    <property type="entry name" value="NAT_SF"/>
    <property type="match status" value="1"/>
</dbReference>
<dbReference type="STRING" id="398579.Spea_0667"/>
<dbReference type="EMBL" id="CP000851">
    <property type="protein sequence ID" value="ABV85994.1"/>
    <property type="molecule type" value="Genomic_DNA"/>
</dbReference>
<dbReference type="AlphaFoldDB" id="A8H0A7"/>
<sequence length="147" mass="16646">MSIKNISIKELEDLVLLFDQYMVFYNQGSAPEKYRKYLSERLQNGDATVFISYSCENNPVGFVLNYHTFSSVSLGKIIILNDLFVTESHRKQGVANSLIDCAIDLAKRTGSVRVDLGTAKDNLKAQALYEKIGFVKDTEYFSYSFSL</sequence>
<gene>
    <name evidence="4" type="ordered locus">Spea_0667</name>
</gene>
<feature type="domain" description="N-acetyltransferase" evidence="3">
    <location>
        <begin position="1"/>
        <end position="147"/>
    </location>
</feature>
<dbReference type="InterPro" id="IPR016181">
    <property type="entry name" value="Acyl_CoA_acyltransferase"/>
</dbReference>
<dbReference type="SUPFAM" id="SSF55729">
    <property type="entry name" value="Acyl-CoA N-acyltransferases (Nat)"/>
    <property type="match status" value="1"/>
</dbReference>
<dbReference type="PANTHER" id="PTHR10545">
    <property type="entry name" value="DIAMINE N-ACETYLTRANSFERASE"/>
    <property type="match status" value="1"/>
</dbReference>
<dbReference type="HOGENOM" id="CLU_013985_34_9_6"/>
<dbReference type="PROSITE" id="PS51186">
    <property type="entry name" value="GNAT"/>
    <property type="match status" value="1"/>
</dbReference>
<organism evidence="4 5">
    <name type="scientific">Shewanella pealeana (strain ATCC 700345 / ANG-SQ1)</name>
    <dbReference type="NCBI Taxonomy" id="398579"/>
    <lineage>
        <taxon>Bacteria</taxon>
        <taxon>Pseudomonadati</taxon>
        <taxon>Pseudomonadota</taxon>
        <taxon>Gammaproteobacteria</taxon>
        <taxon>Alteromonadales</taxon>
        <taxon>Shewanellaceae</taxon>
        <taxon>Shewanella</taxon>
    </lineage>
</organism>
<evidence type="ECO:0000256" key="1">
    <source>
        <dbReference type="ARBA" id="ARBA00022679"/>
    </source>
</evidence>
<dbReference type="Proteomes" id="UP000002608">
    <property type="component" value="Chromosome"/>
</dbReference>
<keyword evidence="2" id="KW-0012">Acyltransferase</keyword>
<evidence type="ECO:0000256" key="2">
    <source>
        <dbReference type="ARBA" id="ARBA00023315"/>
    </source>
</evidence>
<dbReference type="eggNOG" id="COG0456">
    <property type="taxonomic scope" value="Bacteria"/>
</dbReference>
<keyword evidence="1 4" id="KW-0808">Transferase</keyword>
<dbReference type="Pfam" id="PF00583">
    <property type="entry name" value="Acetyltransf_1"/>
    <property type="match status" value="1"/>
</dbReference>
<dbReference type="InterPro" id="IPR000182">
    <property type="entry name" value="GNAT_dom"/>
</dbReference>
<dbReference type="RefSeq" id="WP_012153932.1">
    <property type="nucleotide sequence ID" value="NC_009901.1"/>
</dbReference>
<dbReference type="InterPro" id="IPR051016">
    <property type="entry name" value="Diverse_Substrate_AcTransf"/>
</dbReference>
<reference evidence="4 5" key="1">
    <citation type="submission" date="2007-10" db="EMBL/GenBank/DDBJ databases">
        <title>Complete sequence of Shewanella pealeana ATCC 700345.</title>
        <authorList>
            <consortium name="US DOE Joint Genome Institute"/>
            <person name="Copeland A."/>
            <person name="Lucas S."/>
            <person name="Lapidus A."/>
            <person name="Barry K."/>
            <person name="Glavina del Rio T."/>
            <person name="Dalin E."/>
            <person name="Tice H."/>
            <person name="Pitluck S."/>
            <person name="Chertkov O."/>
            <person name="Brettin T."/>
            <person name="Bruce D."/>
            <person name="Detter J.C."/>
            <person name="Han C."/>
            <person name="Schmutz J."/>
            <person name="Larimer F."/>
            <person name="Land M."/>
            <person name="Hauser L."/>
            <person name="Kyrpides N."/>
            <person name="Kim E."/>
            <person name="Zhao J.-S.Z."/>
            <person name="Manno D."/>
            <person name="Hawari J."/>
            <person name="Richardson P."/>
        </authorList>
    </citation>
    <scope>NUCLEOTIDE SEQUENCE [LARGE SCALE GENOMIC DNA]</scope>
    <source>
        <strain evidence="5">ATCC 700345 / ANG-SQ1</strain>
    </source>
</reference>
<dbReference type="GO" id="GO:0008080">
    <property type="term" value="F:N-acetyltransferase activity"/>
    <property type="evidence" value="ECO:0007669"/>
    <property type="project" value="UniProtKB-ARBA"/>
</dbReference>
<dbReference type="KEGG" id="spl:Spea_0667"/>